<dbReference type="Gene3D" id="2.60.40.1080">
    <property type="match status" value="1"/>
</dbReference>
<evidence type="ECO:0000313" key="2">
    <source>
        <dbReference type="EMBL" id="GAA4426237.1"/>
    </source>
</evidence>
<dbReference type="SMART" id="SM00060">
    <property type="entry name" value="FN3"/>
    <property type="match status" value="1"/>
</dbReference>
<dbReference type="SUPFAM" id="SSF49373">
    <property type="entry name" value="Invasin/intimin cell-adhesion fragments"/>
    <property type="match status" value="1"/>
</dbReference>
<dbReference type="SUPFAM" id="SSF81296">
    <property type="entry name" value="E set domains"/>
    <property type="match status" value="1"/>
</dbReference>
<dbReference type="InterPro" id="IPR014756">
    <property type="entry name" value="Ig_E-set"/>
</dbReference>
<comment type="caution">
    <text evidence="2">The sequence shown here is derived from an EMBL/GenBank/DDBJ whole genome shotgun (WGS) entry which is preliminary data.</text>
</comment>
<gene>
    <name evidence="2" type="ORF">GCM10023090_21940</name>
</gene>
<dbReference type="Gene3D" id="2.60.40.10">
    <property type="entry name" value="Immunoglobulins"/>
    <property type="match status" value="2"/>
</dbReference>
<dbReference type="InterPro" id="IPR008964">
    <property type="entry name" value="Invasin/intimin_cell_adhesion"/>
</dbReference>
<dbReference type="InterPro" id="IPR002909">
    <property type="entry name" value="IPT_dom"/>
</dbReference>
<dbReference type="InterPro" id="IPR036116">
    <property type="entry name" value="FN3_sf"/>
</dbReference>
<feature type="domain" description="Fibronectin type-III" evidence="1">
    <location>
        <begin position="377"/>
        <end position="466"/>
    </location>
</feature>
<proteinExistence type="predicted"/>
<dbReference type="PROSITE" id="PS50853">
    <property type="entry name" value="FN3"/>
    <property type="match status" value="1"/>
</dbReference>
<dbReference type="EMBL" id="BAABEX010000024">
    <property type="protein sequence ID" value="GAA4426237.1"/>
    <property type="molecule type" value="Genomic_DNA"/>
</dbReference>
<dbReference type="InterPro" id="IPR013783">
    <property type="entry name" value="Ig-like_fold"/>
</dbReference>
<accession>A0ABP8LAX8</accession>
<dbReference type="SMART" id="SM00429">
    <property type="entry name" value="IPT"/>
    <property type="match status" value="1"/>
</dbReference>
<dbReference type="Pfam" id="PF00041">
    <property type="entry name" value="fn3"/>
    <property type="match status" value="1"/>
</dbReference>
<dbReference type="CDD" id="cd00063">
    <property type="entry name" value="FN3"/>
    <property type="match status" value="1"/>
</dbReference>
<dbReference type="InterPro" id="IPR003961">
    <property type="entry name" value="FN3_dom"/>
</dbReference>
<dbReference type="Pfam" id="PF01833">
    <property type="entry name" value="TIG"/>
    <property type="match status" value="1"/>
</dbReference>
<name>A0ABP8LAX8_9BURK</name>
<dbReference type="CDD" id="cd00102">
    <property type="entry name" value="IPT"/>
    <property type="match status" value="1"/>
</dbReference>
<evidence type="ECO:0000313" key="3">
    <source>
        <dbReference type="Proteomes" id="UP001501788"/>
    </source>
</evidence>
<keyword evidence="3" id="KW-1185">Reference proteome</keyword>
<dbReference type="NCBIfam" id="NF041766">
    <property type="entry name" value="choice_anch_U"/>
    <property type="match status" value="1"/>
</dbReference>
<dbReference type="SUPFAM" id="SSF49265">
    <property type="entry name" value="Fibronectin type III"/>
    <property type="match status" value="1"/>
</dbReference>
<dbReference type="PANTHER" id="PTHR34720:SF9">
    <property type="entry name" value="BLR4714 PROTEIN"/>
    <property type="match status" value="1"/>
</dbReference>
<evidence type="ECO:0000259" key="1">
    <source>
        <dbReference type="PROSITE" id="PS50853"/>
    </source>
</evidence>
<dbReference type="PANTHER" id="PTHR34720">
    <property type="entry name" value="MICROCYSTIN DEPENDENT PROTEIN"/>
    <property type="match status" value="1"/>
</dbReference>
<reference evidence="3" key="1">
    <citation type="journal article" date="2019" name="Int. J. Syst. Evol. Microbiol.">
        <title>The Global Catalogue of Microorganisms (GCM) 10K type strain sequencing project: providing services to taxonomists for standard genome sequencing and annotation.</title>
        <authorList>
            <consortium name="The Broad Institute Genomics Platform"/>
            <consortium name="The Broad Institute Genome Sequencing Center for Infectious Disease"/>
            <person name="Wu L."/>
            <person name="Ma J."/>
        </authorList>
    </citation>
    <scope>NUCLEOTIDE SEQUENCE [LARGE SCALE GENOMIC DNA]</scope>
    <source>
        <strain evidence="3">JCM 31890</strain>
    </source>
</reference>
<dbReference type="InterPro" id="IPR053784">
    <property type="entry name" value="Choice_anch_U_dom"/>
</dbReference>
<dbReference type="Proteomes" id="UP001501788">
    <property type="component" value="Unassembled WGS sequence"/>
</dbReference>
<protein>
    <recommendedName>
        <fullName evidence="1">Fibronectin type-III domain-containing protein</fullName>
    </recommendedName>
</protein>
<sequence>MARLAFHLLRMSAWCGQGWHRVAWRSQWGGLGLGWLAACLAIALPAQAAVTPGSVDFGSGDPELGLIGALAGIAFDGAAAVDGQGWVYGKADTYTSCTNCAGRGGFALPENGGASTPSVAFFRAATSGDRFGVSGVRIYNPSPANTSMTVQGFREGVLVRTVTLPLTVVSPQLVSYDLGLTDVDRVSFTSSHDWFFAIDDLGIAPRPVVSGLSPVGGAGGSTVVITGSGFTASGYPAGTVVRFGATTATATVDSDTQITATAPAGVGTVDVTVTTAGGTSATGSATQFAYPLASQSISFAAPGPQSFGSAPTLVATASSGLPVSFSTGSAGVCTITTGGLLSFVATGNCTIHADQPGNSSYSAAPRVSHTFAVQPVPPGAPTAVVATAGDGEAFVAFAVPASSGGDPITNYTVTSSPGGIAASGTTWPIRVSGLTNGQTYTFTVTATNGAGTGPASAASAPTTPRSAQTITFNPPSSQFFNATPTLTASASSGLVVSFTSSTPAVCSITSGGALTFLTAGTCTIQADQAGNASFLPALQVTRSFQVSQQLGVVSAVPGMSGFANVLLSGGGATCTLVSADTRFMSPAPLPGGRSAPHGGFQFRSVGCTGSVTIAITYPEPLPTGVAFWKFGPATPGAASSWFAWSGATLSPDRRTVTYSITDNGVGDGDPAVGAVRDPFVPALGGADAAVAIPVDAPWALALLSALLGWLGWRRATAVRPA</sequence>
<organism evidence="2 3">
    <name type="scientific">Acidovorax lacteus</name>
    <dbReference type="NCBI Taxonomy" id="1924988"/>
    <lineage>
        <taxon>Bacteria</taxon>
        <taxon>Pseudomonadati</taxon>
        <taxon>Pseudomonadota</taxon>
        <taxon>Betaproteobacteria</taxon>
        <taxon>Burkholderiales</taxon>
        <taxon>Comamonadaceae</taxon>
        <taxon>Acidovorax</taxon>
    </lineage>
</organism>